<name>A0AA97JK61_EUBMA</name>
<dbReference type="AlphaFoldDB" id="A0AA97JK61"/>
<keyword evidence="1" id="KW-0175">Coiled coil</keyword>
<dbReference type="Proteomes" id="UP001190640">
    <property type="component" value="Chromosome 6"/>
</dbReference>
<dbReference type="InterPro" id="IPR038799">
    <property type="entry name" value="LEKR1"/>
</dbReference>
<feature type="region of interest" description="Disordered" evidence="2">
    <location>
        <begin position="641"/>
        <end position="668"/>
    </location>
</feature>
<evidence type="ECO:0000313" key="4">
    <source>
        <dbReference type="RefSeq" id="XP_054839857.1"/>
    </source>
</evidence>
<dbReference type="KEGG" id="emc:129332645"/>
<feature type="region of interest" description="Disordered" evidence="2">
    <location>
        <begin position="606"/>
        <end position="626"/>
    </location>
</feature>
<dbReference type="GeneID" id="129332645"/>
<proteinExistence type="predicted"/>
<sequence>MDRHVPMHPLPEELQKMSRDETVCKYCGVSYLILHEFKMLEEKVKVMEDKVKFYEGSVEREKQLRETLQRLSQEFDQCTAASESKTERIKKIHLELEQKQAAIQNLNEQLRCLQKEEEVSLRQAQLLRKTVERHQSVLKKAFALLPFIRGELKSVKADICGSLHNWKTLKGQMFVQIKNMSKTAFSEISSLNRSLAECQRENVLLQEEVKQLRLMSEAAEKEIKHLKASLLRESELQNRCHELQKKTQDLTSQIETTEHKFQKTAAEMGHYKKLFTKTSREVEEYQSELKKLESKIGTSEARFTNTLKEHKQSLLACQQVCKCLQEEVIEKEREEEGLKKRTNHLESELETIKNHLRQQEEEVVMLKQERESHQSRMKQLQETLKEKVMKEKNWQEKIKDDREKEQAHHKKEILRIKEEARMELDIEKQKHQELTAKYQRDQEELLHKKVPSLISSAINNLKTEMDTLETELHEARTKLAEKNKEAEDERQSLGKLVADLEIQLSEEQNSHHGVTKDMREEIKNKSDELKKLAQEQTQLIQNLSQVQEENALLQDTVRRECEERYELTEALTQAREQVMELKKLSGNFPLSQCSLSQGNLTSSTVLVSGHGQKSSNRGRERTPSGLCGISRATKVQSYSQYKCSSNRTGPGLPALQPSSRRGSSLDESRRRIAAAITRQLSQL</sequence>
<feature type="coiled-coil region" evidence="1">
    <location>
        <begin position="54"/>
        <end position="123"/>
    </location>
</feature>
<dbReference type="PANTHER" id="PTHR34251:SF1">
    <property type="entry name" value="LEUCINE, GLUTAMATE AND LYSINE RICH 1"/>
    <property type="match status" value="1"/>
</dbReference>
<evidence type="ECO:0000256" key="2">
    <source>
        <dbReference type="SAM" id="MobiDB-lite"/>
    </source>
</evidence>
<dbReference type="RefSeq" id="XP_054839857.1">
    <property type="nucleotide sequence ID" value="XM_054983882.1"/>
</dbReference>
<reference evidence="4" key="1">
    <citation type="submission" date="2025-08" db="UniProtKB">
        <authorList>
            <consortium name="RefSeq"/>
        </authorList>
    </citation>
    <scope>IDENTIFICATION</scope>
    <source>
        <tissue evidence="4">Blood</tissue>
    </source>
</reference>
<accession>A0AA97JK61</accession>
<organism evidence="3 4">
    <name type="scientific">Eublepharis macularius</name>
    <name type="common">Leopard gecko</name>
    <name type="synonym">Cyrtodactylus macularius</name>
    <dbReference type="NCBI Taxonomy" id="481883"/>
    <lineage>
        <taxon>Eukaryota</taxon>
        <taxon>Metazoa</taxon>
        <taxon>Chordata</taxon>
        <taxon>Craniata</taxon>
        <taxon>Vertebrata</taxon>
        <taxon>Euteleostomi</taxon>
        <taxon>Lepidosauria</taxon>
        <taxon>Squamata</taxon>
        <taxon>Bifurcata</taxon>
        <taxon>Gekkota</taxon>
        <taxon>Eublepharidae</taxon>
        <taxon>Eublepharinae</taxon>
        <taxon>Eublepharis</taxon>
    </lineage>
</organism>
<evidence type="ECO:0000313" key="3">
    <source>
        <dbReference type="Proteomes" id="UP001190640"/>
    </source>
</evidence>
<dbReference type="CTD" id="389170"/>
<gene>
    <name evidence="4" type="primary">LEKR1</name>
</gene>
<feature type="coiled-coil region" evidence="1">
    <location>
        <begin position="188"/>
        <end position="584"/>
    </location>
</feature>
<evidence type="ECO:0000256" key="1">
    <source>
        <dbReference type="SAM" id="Coils"/>
    </source>
</evidence>
<dbReference type="PANTHER" id="PTHR34251">
    <property type="entry name" value="LEUCINE-, GLUTAMATE- AND LYSINE-RICH PROTEIN 1"/>
    <property type="match status" value="1"/>
</dbReference>
<feature type="compositionally biased region" description="Polar residues" evidence="2">
    <location>
        <begin position="606"/>
        <end position="615"/>
    </location>
</feature>
<protein>
    <submittedName>
        <fullName evidence="4">Protein LEKR1</fullName>
    </submittedName>
</protein>
<keyword evidence="3" id="KW-1185">Reference proteome</keyword>